<dbReference type="InterPro" id="IPR040676">
    <property type="entry name" value="DUF5641"/>
</dbReference>
<dbReference type="Gene3D" id="3.10.10.10">
    <property type="entry name" value="HIV Type 1 Reverse Transcriptase, subunit A, domain 1"/>
    <property type="match status" value="1"/>
</dbReference>
<evidence type="ECO:0000256" key="1">
    <source>
        <dbReference type="ARBA" id="ARBA00010879"/>
    </source>
</evidence>
<dbReference type="PANTHER" id="PTHR47331">
    <property type="entry name" value="PHD-TYPE DOMAIN-CONTAINING PROTEIN"/>
    <property type="match status" value="1"/>
</dbReference>
<dbReference type="GeneID" id="113039708"/>
<feature type="region of interest" description="Disordered" evidence="3">
    <location>
        <begin position="120"/>
        <end position="197"/>
    </location>
</feature>
<dbReference type="InterPro" id="IPR043502">
    <property type="entry name" value="DNA/RNA_pol_sf"/>
</dbReference>
<evidence type="ECO:0000256" key="2">
    <source>
        <dbReference type="ARBA" id="ARBA00012180"/>
    </source>
</evidence>
<feature type="compositionally biased region" description="Basic and acidic residues" evidence="3">
    <location>
        <begin position="260"/>
        <end position="284"/>
    </location>
</feature>
<proteinExistence type="inferred from homology"/>
<name>A0A6P6J0I1_CARAU</name>
<organism evidence="5 6">
    <name type="scientific">Carassius auratus</name>
    <name type="common">Goldfish</name>
    <dbReference type="NCBI Taxonomy" id="7957"/>
    <lineage>
        <taxon>Eukaryota</taxon>
        <taxon>Metazoa</taxon>
        <taxon>Chordata</taxon>
        <taxon>Craniata</taxon>
        <taxon>Vertebrata</taxon>
        <taxon>Euteleostomi</taxon>
        <taxon>Actinopterygii</taxon>
        <taxon>Neopterygii</taxon>
        <taxon>Teleostei</taxon>
        <taxon>Ostariophysi</taxon>
        <taxon>Cypriniformes</taxon>
        <taxon>Cyprinidae</taxon>
        <taxon>Cyprininae</taxon>
        <taxon>Carassius</taxon>
    </lineage>
</organism>
<sequence length="1946" mass="221855">MVLRAGSITTLAMMSRTSEGVIEPEVVRPRRVIRRPTHLRDYEVSYPQKQLAFADEQSDMLSCMRELREENRRMRQDMQRLSDMIVNSSVLASQVSLSDQQLLNEGAVVSSTPKFISMQESVKGDGNSSQTEHTPLVPPRDESLLTVRSREQELIEELTDSLQRAGRLSDSPPNSGMSTPSYNDPHSSKNDLPRYDHYYDANVPLRPPHLSDIRQQYPDDPPVLRSTMPPHDVYYHPATDPYHRRLNEHLQKDVFTDRFDHSPNDWRQEYSRNNRPLRTSDHSHHSLGNSELPRPVHSPPMQYRGPTPTIPDFGRDDPREFSRLKLALNNVLPEDASESFKFQILMDHLKLEDALLVADSYSHSRTPFSDTMRALTDMYGQPHQLALQRITNLMDGPNIRSGDVKTFKAFALRVRALVGMLNQLGSTGWTELKCGSHVSRLLAKLPYDLRANFKRFINPLQTPIPTLIDFAEWLEYEVRVQVEGTQYGSYFEHAKHSVHKDKRTGFVPRKPTTVLHGKEQKVGSVELPKTECMDSERPQEKLKKYCPFCNTIQHYMNQCSNFKLLTKEQIESWIRTGHRCWRCGRGHSSSKCTLKAKCKRCERRHLDVLHEVNANVDVMSKSNNRTSEESSVSPTSQALYLDRPTSSRQVLLKLIRVIIQNGDKSLETYAVLDDGSERTILLNEAAQRLDLQGEIEDLALRTVRQDVHTIHGRSVSFFIAPVSHPDRSYPVKGAFTAKELALVQHTYPISDLQRRYHHLRDLPLHDIHEAQPLVLIGSDYPHLITPVEPVRLGPPGGPAAVHTKLGWTLQGPSRLIKPHLQAQECLFISCVSPEAELFCQVEKLWQLDTLPYQSEKVVSRSRQDAEAIRLLEEKTIRIDVNGVKRYATPLLWKELPPPLNAPKEAVMALLRSTERKLSRDPSMAASYESEIQKLLQAGYVTPLTAAECDRSSQSWYIPHHMVHHNAKNRIVFNCSFEYQGQSLNEHLLPGPTLSASLLGVLIRFREHSVAICSDVKGMFHQIRLLDEDKPFLRFLWRHGNTSEPAIVYQWQVLPFGTTCSPCCATYALQSHAKVDLEGTDEVRQTVERSFYVDNCLKSVSTEAQAIELVNRLQGHLMNGGFELRQWASNIPEVIHHLPAELKSKSGEIWLSQEMTNPQENALGLIWQCRSDTLVYKSYQKDEGEITMRSIYRTLAKLYDPLGYLIPYTTRAKIVVQLLWDKKRGWDDPNLPLGLLDIWHQWESELPQLSQIHLPRCYSSSLQYPVKSRSVHVFCDASEKAYGSVAYLCSEDSQGNMHVAFMAARSRVAPRKQISIARLELCAALTGAQLGDVLKKELTLDISKFIYWSDSTTVLSWLQSDSCRYRVFVGVRVTEIQELSDPGAWRYVDSAANPADDITRGLSLVQLAKETRWKQGPAFLMQSSSCWPKPPEGQAPEEVQELKKSVFCGSLTEHKLQVEPDPNKFSSYPDLLEATARFLHGAADNTDSLSADAFQKAELSILRQCQMHDFPDEFALLKGGKDISVHSRLIKLAPEYDKEQDLIRVGGRLRRCHGLSDAVLHPIVLSQDHPVVKLLIKHYDDQLHHPGAGRVYAELRRKFWILRGREAIKRHQHHCLDCNKWRGKPKIPRMSDLPTSSLRLCRPPFYSTGVDCFGPLLVKVGRRTEKRWGVVYKCLTTRAVHLDLLDHMDGDSFLLSLRRFIARRGKPYEILSDQGTNFRGGCKELEDTFSHMQTSIRDQLAKEQIRFKFNPPSAPHFGGSWEREVRSVKTALRITLGAQTVTEEVLRTILIEVEGILNSRPLGYVSSDIADPDPVTPNSLLMGRPDSSLPQVVYSDHELLSRKRWRHSQVLSDHFWKHFIHDFLPTLQSRQKWYREKENIAVGTVVLIVDEQIPRALWRVGTVSAVIPSSDGRVRTAVVKVKDQTYTRPVAKLIELPSLPPDTESSL</sequence>
<dbReference type="InterPro" id="IPR043128">
    <property type="entry name" value="Rev_trsase/Diguanyl_cyclase"/>
</dbReference>
<reference evidence="6" key="1">
    <citation type="submission" date="2025-08" db="UniProtKB">
        <authorList>
            <consortium name="RefSeq"/>
        </authorList>
    </citation>
    <scope>IDENTIFICATION</scope>
    <source>
        <strain evidence="6">Wakin</strain>
        <tissue evidence="6">Muscle</tissue>
    </source>
</reference>
<dbReference type="InterPro" id="IPR041588">
    <property type="entry name" value="Integrase_H2C2"/>
</dbReference>
<accession>A0A6P6J0I1</accession>
<feature type="compositionally biased region" description="Basic and acidic residues" evidence="3">
    <location>
        <begin position="139"/>
        <end position="153"/>
    </location>
</feature>
<feature type="compositionally biased region" description="Polar residues" evidence="3">
    <location>
        <begin position="120"/>
        <end position="133"/>
    </location>
</feature>
<evidence type="ECO:0000313" key="6">
    <source>
        <dbReference type="RefSeq" id="XP_026053536.1"/>
    </source>
</evidence>
<dbReference type="Gene3D" id="3.30.70.270">
    <property type="match status" value="1"/>
</dbReference>
<dbReference type="PROSITE" id="PS50994">
    <property type="entry name" value="INTEGRASE"/>
    <property type="match status" value="1"/>
</dbReference>
<dbReference type="GO" id="GO:0004523">
    <property type="term" value="F:RNA-DNA hybrid ribonuclease activity"/>
    <property type="evidence" value="ECO:0007669"/>
    <property type="project" value="UniProtKB-EC"/>
</dbReference>
<dbReference type="GO" id="GO:0003676">
    <property type="term" value="F:nucleic acid binding"/>
    <property type="evidence" value="ECO:0007669"/>
    <property type="project" value="InterPro"/>
</dbReference>
<dbReference type="GO" id="GO:0015074">
    <property type="term" value="P:DNA integration"/>
    <property type="evidence" value="ECO:0007669"/>
    <property type="project" value="InterPro"/>
</dbReference>
<evidence type="ECO:0000313" key="5">
    <source>
        <dbReference type="Proteomes" id="UP000515129"/>
    </source>
</evidence>
<dbReference type="SUPFAM" id="SSF53098">
    <property type="entry name" value="Ribonuclease H-like"/>
    <property type="match status" value="1"/>
</dbReference>
<dbReference type="InterPro" id="IPR008042">
    <property type="entry name" value="Retrotrans_Pao"/>
</dbReference>
<dbReference type="Pfam" id="PF17921">
    <property type="entry name" value="Integrase_H2C2"/>
    <property type="match status" value="1"/>
</dbReference>
<feature type="compositionally biased region" description="Polar residues" evidence="3">
    <location>
        <begin position="171"/>
        <end position="185"/>
    </location>
</feature>
<dbReference type="InterPro" id="IPR012337">
    <property type="entry name" value="RNaseH-like_sf"/>
</dbReference>
<feature type="compositionally biased region" description="Basic and acidic residues" evidence="3">
    <location>
        <begin position="186"/>
        <end position="197"/>
    </location>
</feature>
<dbReference type="InterPro" id="IPR036397">
    <property type="entry name" value="RNaseH_sf"/>
</dbReference>
<evidence type="ECO:0000256" key="3">
    <source>
        <dbReference type="SAM" id="MobiDB-lite"/>
    </source>
</evidence>
<dbReference type="CDD" id="cd01644">
    <property type="entry name" value="RT_pepA17"/>
    <property type="match status" value="1"/>
</dbReference>
<dbReference type="Pfam" id="PF18701">
    <property type="entry name" value="DUF5641"/>
    <property type="match status" value="1"/>
</dbReference>
<dbReference type="RefSeq" id="XP_026053536.1">
    <property type="nucleotide sequence ID" value="XM_026197751.1"/>
</dbReference>
<dbReference type="Gene3D" id="3.30.420.10">
    <property type="entry name" value="Ribonuclease H-like superfamily/Ribonuclease H"/>
    <property type="match status" value="1"/>
</dbReference>
<keyword evidence="5" id="KW-1185">Reference proteome</keyword>
<protein>
    <recommendedName>
        <fullName evidence="2">ribonuclease H</fullName>
        <ecNumber evidence="2">3.1.26.4</ecNumber>
    </recommendedName>
</protein>
<feature type="domain" description="Integrase catalytic" evidence="4">
    <location>
        <begin position="1638"/>
        <end position="1824"/>
    </location>
</feature>
<dbReference type="Pfam" id="PF05380">
    <property type="entry name" value="Peptidase_A17"/>
    <property type="match status" value="1"/>
</dbReference>
<dbReference type="Proteomes" id="UP000515129">
    <property type="component" value="Chromosome 2"/>
</dbReference>
<dbReference type="OrthoDB" id="10064741at2759"/>
<dbReference type="PANTHER" id="PTHR47331:SF5">
    <property type="entry name" value="RIBONUCLEASE H"/>
    <property type="match status" value="1"/>
</dbReference>
<gene>
    <name evidence="6" type="primary">LOC113039708</name>
</gene>
<dbReference type="SUPFAM" id="SSF56672">
    <property type="entry name" value="DNA/RNA polymerases"/>
    <property type="match status" value="1"/>
</dbReference>
<dbReference type="InterPro" id="IPR001584">
    <property type="entry name" value="Integrase_cat-core"/>
</dbReference>
<dbReference type="KEGG" id="caua:113039708"/>
<dbReference type="Pfam" id="PF00078">
    <property type="entry name" value="RVT_1"/>
    <property type="match status" value="1"/>
</dbReference>
<dbReference type="InterPro" id="IPR000477">
    <property type="entry name" value="RT_dom"/>
</dbReference>
<dbReference type="EC" id="3.1.26.4" evidence="2"/>
<comment type="similarity">
    <text evidence="1">Belongs to the beta type-B retroviral polymerase family. HERV class-II K(HML-2) pol subfamily.</text>
</comment>
<feature type="region of interest" description="Disordered" evidence="3">
    <location>
        <begin position="260"/>
        <end position="316"/>
    </location>
</feature>
<evidence type="ECO:0000259" key="4">
    <source>
        <dbReference type="PROSITE" id="PS50994"/>
    </source>
</evidence>